<proteinExistence type="inferred from homology"/>
<evidence type="ECO:0000256" key="4">
    <source>
        <dbReference type="ARBA" id="ARBA00023163"/>
    </source>
</evidence>
<evidence type="ECO:0000256" key="5">
    <source>
        <dbReference type="SAM" id="MobiDB-lite"/>
    </source>
</evidence>
<dbReference type="GO" id="GO:0006352">
    <property type="term" value="P:DNA-templated transcription initiation"/>
    <property type="evidence" value="ECO:0007669"/>
    <property type="project" value="InterPro"/>
</dbReference>
<dbReference type="RefSeq" id="WP_109602185.1">
    <property type="nucleotide sequence ID" value="NZ_BONA01000089.1"/>
</dbReference>
<organism evidence="8 9">
    <name type="scientific">Actinoplanes xinjiangensis</name>
    <dbReference type="NCBI Taxonomy" id="512350"/>
    <lineage>
        <taxon>Bacteria</taxon>
        <taxon>Bacillati</taxon>
        <taxon>Actinomycetota</taxon>
        <taxon>Actinomycetes</taxon>
        <taxon>Micromonosporales</taxon>
        <taxon>Micromonosporaceae</taxon>
        <taxon>Actinoplanes</taxon>
    </lineage>
</organism>
<keyword evidence="4" id="KW-0804">Transcription</keyword>
<evidence type="ECO:0000313" key="8">
    <source>
        <dbReference type="EMBL" id="PWK31516.1"/>
    </source>
</evidence>
<evidence type="ECO:0000256" key="3">
    <source>
        <dbReference type="ARBA" id="ARBA00023082"/>
    </source>
</evidence>
<evidence type="ECO:0000313" key="9">
    <source>
        <dbReference type="Proteomes" id="UP000245697"/>
    </source>
</evidence>
<evidence type="ECO:0000259" key="6">
    <source>
        <dbReference type="Pfam" id="PF04542"/>
    </source>
</evidence>
<name>A0A316EL54_9ACTN</name>
<evidence type="ECO:0000256" key="1">
    <source>
        <dbReference type="ARBA" id="ARBA00010641"/>
    </source>
</evidence>
<dbReference type="InterPro" id="IPR013249">
    <property type="entry name" value="RNA_pol_sigma70_r4_t2"/>
</dbReference>
<dbReference type="InterPro" id="IPR013324">
    <property type="entry name" value="RNA_pol_sigma_r3/r4-like"/>
</dbReference>
<feature type="domain" description="RNA polymerase sigma-70 region 2" evidence="6">
    <location>
        <begin position="14"/>
        <end position="79"/>
    </location>
</feature>
<reference evidence="8 9" key="1">
    <citation type="submission" date="2018-05" db="EMBL/GenBank/DDBJ databases">
        <title>Genomic Encyclopedia of Archaeal and Bacterial Type Strains, Phase II (KMG-II): from individual species to whole genera.</title>
        <authorList>
            <person name="Goeker M."/>
        </authorList>
    </citation>
    <scope>NUCLEOTIDE SEQUENCE [LARGE SCALE GENOMIC DNA]</scope>
    <source>
        <strain evidence="8 9">DSM 45184</strain>
    </source>
</reference>
<comment type="similarity">
    <text evidence="1">Belongs to the sigma-70 factor family. ECF subfamily.</text>
</comment>
<dbReference type="Proteomes" id="UP000245697">
    <property type="component" value="Unassembled WGS sequence"/>
</dbReference>
<feature type="region of interest" description="Disordered" evidence="5">
    <location>
        <begin position="84"/>
        <end position="103"/>
    </location>
</feature>
<dbReference type="Pfam" id="PF04542">
    <property type="entry name" value="Sigma70_r2"/>
    <property type="match status" value="1"/>
</dbReference>
<sequence>MGDDAAGEERFDRLWREHAAAVLAYARRRVDGEQADEVVAETFVIAWRRLGDVPEAARPWLFGVARKVAANLRRSERRRDALHDRLAREQRTGVPETGDDGRAGRALAELPADDRELLMLLAWDGLSRPEAAAALGCSRATLAVRLHRARQRLRTAMKRLADDTAPRPATPPPTAGRAVGGAGPTVPEARSAATFPATTPGGPR</sequence>
<accession>A0A316EL54</accession>
<dbReference type="GO" id="GO:0003677">
    <property type="term" value="F:DNA binding"/>
    <property type="evidence" value="ECO:0007669"/>
    <property type="project" value="InterPro"/>
</dbReference>
<keyword evidence="2" id="KW-0805">Transcription regulation</keyword>
<feature type="region of interest" description="Disordered" evidence="5">
    <location>
        <begin position="158"/>
        <end position="204"/>
    </location>
</feature>
<dbReference type="OrthoDB" id="3747638at2"/>
<evidence type="ECO:0000256" key="2">
    <source>
        <dbReference type="ARBA" id="ARBA00023015"/>
    </source>
</evidence>
<feature type="domain" description="RNA polymerase sigma factor 70 region 4 type 2" evidence="7">
    <location>
        <begin position="104"/>
        <end position="153"/>
    </location>
</feature>
<dbReference type="InterPro" id="IPR007627">
    <property type="entry name" value="RNA_pol_sigma70_r2"/>
</dbReference>
<dbReference type="AlphaFoldDB" id="A0A316EL54"/>
<keyword evidence="3" id="KW-0731">Sigma factor</keyword>
<dbReference type="EMBL" id="QGGR01000033">
    <property type="protein sequence ID" value="PWK31516.1"/>
    <property type="molecule type" value="Genomic_DNA"/>
</dbReference>
<dbReference type="Gene3D" id="1.10.1740.10">
    <property type="match status" value="1"/>
</dbReference>
<gene>
    <name evidence="8" type="ORF">BC793_13355</name>
</gene>
<protein>
    <submittedName>
        <fullName evidence="8">RNA polymerase ECF family sigma subunit</fullName>
    </submittedName>
</protein>
<dbReference type="NCBIfam" id="TIGR02937">
    <property type="entry name" value="sigma70-ECF"/>
    <property type="match status" value="1"/>
</dbReference>
<dbReference type="Gene3D" id="1.10.10.10">
    <property type="entry name" value="Winged helix-like DNA-binding domain superfamily/Winged helix DNA-binding domain"/>
    <property type="match status" value="1"/>
</dbReference>
<dbReference type="PANTHER" id="PTHR43133:SF25">
    <property type="entry name" value="RNA POLYMERASE SIGMA FACTOR RFAY-RELATED"/>
    <property type="match status" value="1"/>
</dbReference>
<keyword evidence="9" id="KW-1185">Reference proteome</keyword>
<dbReference type="CDD" id="cd06171">
    <property type="entry name" value="Sigma70_r4"/>
    <property type="match status" value="1"/>
</dbReference>
<dbReference type="InterPro" id="IPR036388">
    <property type="entry name" value="WH-like_DNA-bd_sf"/>
</dbReference>
<dbReference type="InterPro" id="IPR014284">
    <property type="entry name" value="RNA_pol_sigma-70_dom"/>
</dbReference>
<evidence type="ECO:0000259" key="7">
    <source>
        <dbReference type="Pfam" id="PF08281"/>
    </source>
</evidence>
<dbReference type="SUPFAM" id="SSF88659">
    <property type="entry name" value="Sigma3 and sigma4 domains of RNA polymerase sigma factors"/>
    <property type="match status" value="1"/>
</dbReference>
<comment type="caution">
    <text evidence="8">The sequence shown here is derived from an EMBL/GenBank/DDBJ whole genome shotgun (WGS) entry which is preliminary data.</text>
</comment>
<dbReference type="InterPro" id="IPR013325">
    <property type="entry name" value="RNA_pol_sigma_r2"/>
</dbReference>
<dbReference type="PANTHER" id="PTHR43133">
    <property type="entry name" value="RNA POLYMERASE ECF-TYPE SIGMA FACTO"/>
    <property type="match status" value="1"/>
</dbReference>
<dbReference type="SUPFAM" id="SSF88946">
    <property type="entry name" value="Sigma2 domain of RNA polymerase sigma factors"/>
    <property type="match status" value="1"/>
</dbReference>
<dbReference type="InterPro" id="IPR039425">
    <property type="entry name" value="RNA_pol_sigma-70-like"/>
</dbReference>
<dbReference type="GO" id="GO:0016987">
    <property type="term" value="F:sigma factor activity"/>
    <property type="evidence" value="ECO:0007669"/>
    <property type="project" value="UniProtKB-KW"/>
</dbReference>
<dbReference type="Pfam" id="PF08281">
    <property type="entry name" value="Sigma70_r4_2"/>
    <property type="match status" value="1"/>
</dbReference>